<evidence type="ECO:0000313" key="6">
    <source>
        <dbReference type="EMBL" id="ELZ07826.1"/>
    </source>
</evidence>
<comment type="caution">
    <text evidence="6">The sequence shown here is derived from an EMBL/GenBank/DDBJ whole genome shotgun (WGS) entry which is preliminary data.</text>
</comment>
<dbReference type="GO" id="GO:0046872">
    <property type="term" value="F:metal ion binding"/>
    <property type="evidence" value="ECO:0007669"/>
    <property type="project" value="UniProtKB-KW"/>
</dbReference>
<comment type="similarity">
    <text evidence="2 4">Belongs to the trehalose phosphatase family.</text>
</comment>
<dbReference type="Pfam" id="PF02358">
    <property type="entry name" value="Trehalose_PPase"/>
    <property type="match status" value="1"/>
</dbReference>
<dbReference type="GO" id="GO:0005992">
    <property type="term" value="P:trehalose biosynthetic process"/>
    <property type="evidence" value="ECO:0007669"/>
    <property type="project" value="UniProtKB-UniPathway"/>
</dbReference>
<dbReference type="SUPFAM" id="SSF56784">
    <property type="entry name" value="HAD-like"/>
    <property type="match status" value="1"/>
</dbReference>
<comment type="pathway">
    <text evidence="1 4">Glycan biosynthesis; trehalose biosynthesis.</text>
</comment>
<dbReference type="InterPro" id="IPR006379">
    <property type="entry name" value="HAD-SF_hydro_IIB"/>
</dbReference>
<dbReference type="GO" id="GO:0004805">
    <property type="term" value="F:trehalose-phosphatase activity"/>
    <property type="evidence" value="ECO:0007669"/>
    <property type="project" value="UniProtKB-EC"/>
</dbReference>
<dbReference type="RefSeq" id="WP_006664172.1">
    <property type="nucleotide sequence ID" value="NZ_AOIP01000014.1"/>
</dbReference>
<dbReference type="PATRIC" id="fig|1227491.4.peg.654"/>
<evidence type="ECO:0000256" key="2">
    <source>
        <dbReference type="ARBA" id="ARBA00008770"/>
    </source>
</evidence>
<keyword evidence="7" id="KW-1185">Reference proteome</keyword>
<dbReference type="AlphaFoldDB" id="M0BA96"/>
<accession>M0BA96</accession>
<feature type="region of interest" description="Disordered" evidence="5">
    <location>
        <begin position="1"/>
        <end position="53"/>
    </location>
</feature>
<evidence type="ECO:0000256" key="4">
    <source>
        <dbReference type="RuleBase" id="RU361117"/>
    </source>
</evidence>
<keyword evidence="3 4" id="KW-0378">Hydrolase</keyword>
<feature type="region of interest" description="Disordered" evidence="5">
    <location>
        <begin position="324"/>
        <end position="346"/>
    </location>
</feature>
<feature type="compositionally biased region" description="Low complexity" evidence="5">
    <location>
        <begin position="13"/>
        <end position="33"/>
    </location>
</feature>
<dbReference type="NCBIfam" id="TIGR01484">
    <property type="entry name" value="HAD-SF-IIB"/>
    <property type="match status" value="1"/>
</dbReference>
<dbReference type="PANTHER" id="PTHR43768">
    <property type="entry name" value="TREHALOSE 6-PHOSPHATE PHOSPHATASE"/>
    <property type="match status" value="1"/>
</dbReference>
<evidence type="ECO:0000256" key="3">
    <source>
        <dbReference type="ARBA" id="ARBA00022801"/>
    </source>
</evidence>
<reference evidence="6 7" key="1">
    <citation type="journal article" date="2014" name="PLoS Genet.">
        <title>Phylogenetically driven sequencing of extremely halophilic archaea reveals strategies for static and dynamic osmo-response.</title>
        <authorList>
            <person name="Becker E.A."/>
            <person name="Seitzer P.M."/>
            <person name="Tritt A."/>
            <person name="Larsen D."/>
            <person name="Krusor M."/>
            <person name="Yao A.I."/>
            <person name="Wu D."/>
            <person name="Madern D."/>
            <person name="Eisen J.A."/>
            <person name="Darling A.E."/>
            <person name="Facciotti M.T."/>
        </authorList>
    </citation>
    <scope>NUCLEOTIDE SEQUENCE [LARGE SCALE GENOMIC DNA]</scope>
    <source>
        <strain evidence="6 7">DSM 13077</strain>
    </source>
</reference>
<keyword evidence="4" id="KW-0460">Magnesium</keyword>
<comment type="function">
    <text evidence="4">Removes the phosphate from trehalose 6-phosphate to produce free trehalose.</text>
</comment>
<comment type="cofactor">
    <cofactor evidence="4">
        <name>Mg(2+)</name>
        <dbReference type="ChEBI" id="CHEBI:18420"/>
    </cofactor>
</comment>
<dbReference type="InterPro" id="IPR003337">
    <property type="entry name" value="Trehalose_PPase"/>
</dbReference>
<dbReference type="InterPro" id="IPR023214">
    <property type="entry name" value="HAD_sf"/>
</dbReference>
<dbReference type="Gene3D" id="3.40.50.1000">
    <property type="entry name" value="HAD superfamily/HAD-like"/>
    <property type="match status" value="1"/>
</dbReference>
<sequence length="346" mass="36547">MSDQSAATDDGSDTSIESTDASTDTDIDAGIGTDTDETTTDDSPHETPLQPPPLLTGEHLPQLRATLANATHLLVCLDFDGTLAPIVDEPDAAAPTTANETAVAGLVDAAPVTTAIVSGRSLADVRTRIDGPRIYAGNHGLELAWNETVAVHPVAHERAARLETVCEALETVLGPIPNVRIENKRLTGTVHVRTVPPAARPTVRRLTRTVVDRVGGDELEVSPGKRILEIGPTIDWGKGDAVDVITSTLPDGTVPLYIGDDVTDESAFRAIDADGISIRVGDEDPSTASFRVRSPAAVARVLDWLGTAGVELVGQRTQSLSGTELWNDDPRVGPIPERWPTPVANE</sequence>
<evidence type="ECO:0000256" key="5">
    <source>
        <dbReference type="SAM" id="MobiDB-lite"/>
    </source>
</evidence>
<comment type="catalytic activity">
    <reaction evidence="4">
        <text>alpha,alpha-trehalose 6-phosphate + H2O = alpha,alpha-trehalose + phosphate</text>
        <dbReference type="Rhea" id="RHEA:23420"/>
        <dbReference type="ChEBI" id="CHEBI:15377"/>
        <dbReference type="ChEBI" id="CHEBI:16551"/>
        <dbReference type="ChEBI" id="CHEBI:43474"/>
        <dbReference type="ChEBI" id="CHEBI:58429"/>
        <dbReference type="EC" id="3.1.3.12"/>
    </reaction>
</comment>
<dbReference type="OrthoDB" id="70105at2157"/>
<dbReference type="UniPathway" id="UPA00299"/>
<dbReference type="EC" id="3.1.3.12" evidence="4"/>
<name>M0BA96_9EURY</name>
<gene>
    <name evidence="6" type="ORF">C480_03194</name>
</gene>
<dbReference type="PANTHER" id="PTHR43768:SF3">
    <property type="entry name" value="TREHALOSE 6-PHOSPHATE PHOSPHATASE"/>
    <property type="match status" value="1"/>
</dbReference>
<organism evidence="6 7">
    <name type="scientific">Natrialba aegyptia DSM 13077</name>
    <dbReference type="NCBI Taxonomy" id="1227491"/>
    <lineage>
        <taxon>Archaea</taxon>
        <taxon>Methanobacteriati</taxon>
        <taxon>Methanobacteriota</taxon>
        <taxon>Stenosarchaea group</taxon>
        <taxon>Halobacteria</taxon>
        <taxon>Halobacteriales</taxon>
        <taxon>Natrialbaceae</taxon>
        <taxon>Natrialba</taxon>
    </lineage>
</organism>
<evidence type="ECO:0000313" key="7">
    <source>
        <dbReference type="Proteomes" id="UP000011591"/>
    </source>
</evidence>
<protein>
    <recommendedName>
        <fullName evidence="4">Trehalose 6-phosphate phosphatase</fullName>
        <ecNumber evidence="4">3.1.3.12</ecNumber>
    </recommendedName>
</protein>
<dbReference type="NCBIfam" id="TIGR00685">
    <property type="entry name" value="T6PP"/>
    <property type="match status" value="1"/>
</dbReference>
<dbReference type="InterPro" id="IPR036412">
    <property type="entry name" value="HAD-like_sf"/>
</dbReference>
<dbReference type="Gene3D" id="3.30.70.1020">
    <property type="entry name" value="Trehalose-6-phosphate phosphatase related protein, domain 2"/>
    <property type="match status" value="1"/>
</dbReference>
<keyword evidence="4" id="KW-0479">Metal-binding</keyword>
<dbReference type="InterPro" id="IPR044651">
    <property type="entry name" value="OTSB-like"/>
</dbReference>
<evidence type="ECO:0000256" key="1">
    <source>
        <dbReference type="ARBA" id="ARBA00005199"/>
    </source>
</evidence>
<dbReference type="EMBL" id="AOIP01000014">
    <property type="protein sequence ID" value="ELZ07826.1"/>
    <property type="molecule type" value="Genomic_DNA"/>
</dbReference>
<proteinExistence type="inferred from homology"/>
<dbReference type="Proteomes" id="UP000011591">
    <property type="component" value="Unassembled WGS sequence"/>
</dbReference>